<dbReference type="GO" id="GO:0003677">
    <property type="term" value="F:DNA binding"/>
    <property type="evidence" value="ECO:0007669"/>
    <property type="project" value="UniProtKB-KW"/>
</dbReference>
<dbReference type="SUPFAM" id="SSF46894">
    <property type="entry name" value="C-terminal effector domain of the bipartite response regulators"/>
    <property type="match status" value="1"/>
</dbReference>
<reference evidence="5 6" key="1">
    <citation type="submission" date="2020-08" db="EMBL/GenBank/DDBJ databases">
        <title>Genomic Encyclopedia of Archaeal and Bacterial Type Strains, Phase II (KMG-II): from individual species to whole genera.</title>
        <authorList>
            <person name="Goeker M."/>
        </authorList>
    </citation>
    <scope>NUCLEOTIDE SEQUENCE [LARGE SCALE GENOMIC DNA]</scope>
    <source>
        <strain evidence="5 6">DSM 43850</strain>
    </source>
</reference>
<dbReference type="Pfam" id="PF00196">
    <property type="entry name" value="GerE"/>
    <property type="match status" value="1"/>
</dbReference>
<keyword evidence="3" id="KW-0804">Transcription</keyword>
<sequence length="193" mass="21026">MNQWTVAVISSAPLLRAGAASLLAEGSSVVVPPRSADVLVLVEPLCEREHLEQLRVWRPKGCVLVTDHLDEQDLPLAADCGVSQILGRWAVSPAKLTEVVYQAAQGRARASSRVLAELSGQLTVVITATNGEIAARERELLRWLAEGLNYDQIAERLGCSVRTTKSMLGRLLRRLPVRNRTQAVAYAIRQGAI</sequence>
<evidence type="ECO:0000256" key="2">
    <source>
        <dbReference type="ARBA" id="ARBA00023125"/>
    </source>
</evidence>
<dbReference type="Proteomes" id="UP000517916">
    <property type="component" value="Unassembled WGS sequence"/>
</dbReference>
<dbReference type="InterPro" id="IPR039420">
    <property type="entry name" value="WalR-like"/>
</dbReference>
<accession>A0ABR6BB63</accession>
<name>A0ABR6BB63_9PSEU</name>
<evidence type="ECO:0000313" key="6">
    <source>
        <dbReference type="Proteomes" id="UP000517916"/>
    </source>
</evidence>
<keyword evidence="6" id="KW-1185">Reference proteome</keyword>
<dbReference type="Gene3D" id="3.40.50.2300">
    <property type="match status" value="1"/>
</dbReference>
<dbReference type="RefSeq" id="WP_025358385.1">
    <property type="nucleotide sequence ID" value="NZ_BAAABQ010000065.1"/>
</dbReference>
<evidence type="ECO:0000256" key="1">
    <source>
        <dbReference type="ARBA" id="ARBA00023015"/>
    </source>
</evidence>
<proteinExistence type="predicted"/>
<organism evidence="5 6">
    <name type="scientific">Kutzneria viridogrisea</name>
    <dbReference type="NCBI Taxonomy" id="47990"/>
    <lineage>
        <taxon>Bacteria</taxon>
        <taxon>Bacillati</taxon>
        <taxon>Actinomycetota</taxon>
        <taxon>Actinomycetes</taxon>
        <taxon>Pseudonocardiales</taxon>
        <taxon>Pseudonocardiaceae</taxon>
        <taxon>Kutzneria</taxon>
    </lineage>
</organism>
<evidence type="ECO:0000313" key="5">
    <source>
        <dbReference type="EMBL" id="MBA8924108.1"/>
    </source>
</evidence>
<dbReference type="SMART" id="SM00421">
    <property type="entry name" value="HTH_LUXR"/>
    <property type="match status" value="1"/>
</dbReference>
<keyword evidence="1" id="KW-0805">Transcription regulation</keyword>
<dbReference type="PRINTS" id="PR00038">
    <property type="entry name" value="HTHLUXR"/>
</dbReference>
<evidence type="ECO:0000259" key="4">
    <source>
        <dbReference type="PROSITE" id="PS50043"/>
    </source>
</evidence>
<keyword evidence="2 5" id="KW-0238">DNA-binding</keyword>
<gene>
    <name evidence="5" type="ORF">BC739_001305</name>
</gene>
<feature type="domain" description="HTH luxR-type" evidence="4">
    <location>
        <begin position="126"/>
        <end position="191"/>
    </location>
</feature>
<dbReference type="InterPro" id="IPR016032">
    <property type="entry name" value="Sig_transdc_resp-reg_C-effctor"/>
</dbReference>
<evidence type="ECO:0000256" key="3">
    <source>
        <dbReference type="ARBA" id="ARBA00023163"/>
    </source>
</evidence>
<dbReference type="InterPro" id="IPR000792">
    <property type="entry name" value="Tscrpt_reg_LuxR_C"/>
</dbReference>
<dbReference type="PROSITE" id="PS50043">
    <property type="entry name" value="HTH_LUXR_2"/>
    <property type="match status" value="1"/>
</dbReference>
<dbReference type="PANTHER" id="PTHR43214">
    <property type="entry name" value="TWO-COMPONENT RESPONSE REGULATOR"/>
    <property type="match status" value="1"/>
</dbReference>
<dbReference type="EMBL" id="JACJID010000001">
    <property type="protein sequence ID" value="MBA8924108.1"/>
    <property type="molecule type" value="Genomic_DNA"/>
</dbReference>
<protein>
    <submittedName>
        <fullName evidence="5">DNA-binding NarL/FixJ family response regulator</fullName>
    </submittedName>
</protein>
<dbReference type="PANTHER" id="PTHR43214:SF24">
    <property type="entry name" value="TRANSCRIPTIONAL REGULATORY PROTEIN NARL-RELATED"/>
    <property type="match status" value="1"/>
</dbReference>
<comment type="caution">
    <text evidence="5">The sequence shown here is derived from an EMBL/GenBank/DDBJ whole genome shotgun (WGS) entry which is preliminary data.</text>
</comment>
<dbReference type="CDD" id="cd06170">
    <property type="entry name" value="LuxR_C_like"/>
    <property type="match status" value="1"/>
</dbReference>